<sequence length="201" mass="21878">MSRSEILAQCKPIGIHSLIQLYFVITRENVARIFLCIHSFICKDPRSVYPVPLDPGDSTALDLWVVNIGPRKGALSREHGRAGPGAGVGPNLRAKRVERSGPNTRRGGMGRIVSVGLGREDWAKSARLGGREWRFPPLCATTTAREGAGDGGERRLGYAVLGRGFTRLGSVGIERNFIFFGEVFRVSGEEFPSSIVGNWGN</sequence>
<dbReference type="AlphaFoldDB" id="A0A2I0JWV3"/>
<evidence type="ECO:0000313" key="1">
    <source>
        <dbReference type="EMBL" id="PKI60799.1"/>
    </source>
</evidence>
<name>A0A2I0JWV3_PUNGR</name>
<comment type="caution">
    <text evidence="1">The sequence shown here is derived from an EMBL/GenBank/DDBJ whole genome shotgun (WGS) entry which is preliminary data.</text>
</comment>
<reference evidence="1 2" key="1">
    <citation type="submission" date="2017-11" db="EMBL/GenBank/DDBJ databases">
        <title>De-novo sequencing of pomegranate (Punica granatum L.) genome.</title>
        <authorList>
            <person name="Akparov Z."/>
            <person name="Amiraslanov A."/>
            <person name="Hajiyeva S."/>
            <person name="Abbasov M."/>
            <person name="Kaur K."/>
            <person name="Hamwieh A."/>
            <person name="Solovyev V."/>
            <person name="Salamov A."/>
            <person name="Braich B."/>
            <person name="Kosarev P."/>
            <person name="Mahmoud A."/>
            <person name="Hajiyev E."/>
            <person name="Babayeva S."/>
            <person name="Izzatullayeva V."/>
            <person name="Mammadov A."/>
            <person name="Mammadov A."/>
            <person name="Sharifova S."/>
            <person name="Ojaghi J."/>
            <person name="Eynullazada K."/>
            <person name="Bayramov B."/>
            <person name="Abdulazimova A."/>
            <person name="Shahmuradov I."/>
        </authorList>
    </citation>
    <scope>NUCLEOTIDE SEQUENCE [LARGE SCALE GENOMIC DNA]</scope>
    <source>
        <strain evidence="2">cv. AG2017</strain>
        <tissue evidence="1">Leaf</tissue>
    </source>
</reference>
<proteinExistence type="predicted"/>
<dbReference type="EMBL" id="PGOL01001108">
    <property type="protein sequence ID" value="PKI60799.1"/>
    <property type="molecule type" value="Genomic_DNA"/>
</dbReference>
<organism evidence="1 2">
    <name type="scientific">Punica granatum</name>
    <name type="common">Pomegranate</name>
    <dbReference type="NCBI Taxonomy" id="22663"/>
    <lineage>
        <taxon>Eukaryota</taxon>
        <taxon>Viridiplantae</taxon>
        <taxon>Streptophyta</taxon>
        <taxon>Embryophyta</taxon>
        <taxon>Tracheophyta</taxon>
        <taxon>Spermatophyta</taxon>
        <taxon>Magnoliopsida</taxon>
        <taxon>eudicotyledons</taxon>
        <taxon>Gunneridae</taxon>
        <taxon>Pentapetalae</taxon>
        <taxon>rosids</taxon>
        <taxon>malvids</taxon>
        <taxon>Myrtales</taxon>
        <taxon>Lythraceae</taxon>
        <taxon>Punica</taxon>
    </lineage>
</organism>
<evidence type="ECO:0000313" key="2">
    <source>
        <dbReference type="Proteomes" id="UP000233551"/>
    </source>
</evidence>
<gene>
    <name evidence="1" type="ORF">CRG98_018788</name>
</gene>
<keyword evidence="2" id="KW-1185">Reference proteome</keyword>
<protein>
    <submittedName>
        <fullName evidence="1">Uncharacterized protein</fullName>
    </submittedName>
</protein>
<dbReference type="Proteomes" id="UP000233551">
    <property type="component" value="Unassembled WGS sequence"/>
</dbReference>
<accession>A0A2I0JWV3</accession>